<accession>A0ABV2AGQ4</accession>
<name>A0ABV2AGQ4_9EUKA</name>
<proteinExistence type="predicted"/>
<sequence>MSSTFPRASPSCVKLTGVAVPDQTGVGAAGVIVPPRSMFSVARSWAERIITSGSGVYFSARRCSFGLLVCCPASGMLSQSCRVNEASCFLSSLKRS</sequence>
<dbReference type="EMBL" id="JBDODL010000060">
    <property type="protein sequence ID" value="MES1918427.1"/>
    <property type="molecule type" value="Genomic_DNA"/>
</dbReference>
<evidence type="ECO:0000313" key="1">
    <source>
        <dbReference type="EMBL" id="MES1918427.1"/>
    </source>
</evidence>
<keyword evidence="2" id="KW-1185">Reference proteome</keyword>
<dbReference type="Proteomes" id="UP001439008">
    <property type="component" value="Unassembled WGS sequence"/>
</dbReference>
<reference evidence="1 2" key="1">
    <citation type="journal article" date="2024" name="BMC Biol.">
        <title>Comparative genomics of Ascetosporea gives new insight into the evolutionary basis for animal parasitism in Rhizaria.</title>
        <authorList>
            <person name="Hiltunen Thoren M."/>
            <person name="Onut-Brannstrom I."/>
            <person name="Alfjorden A."/>
            <person name="Peckova H."/>
            <person name="Swords F."/>
            <person name="Hooper C."/>
            <person name="Holzer A.S."/>
            <person name="Bass D."/>
            <person name="Burki F."/>
        </authorList>
    </citation>
    <scope>NUCLEOTIDE SEQUENCE [LARGE SCALE GENOMIC DNA]</scope>
    <source>
        <strain evidence="1">20-A016</strain>
    </source>
</reference>
<gene>
    <name evidence="1" type="ORF">MHBO_000394</name>
</gene>
<evidence type="ECO:0000313" key="2">
    <source>
        <dbReference type="Proteomes" id="UP001439008"/>
    </source>
</evidence>
<organism evidence="1 2">
    <name type="scientific">Bonamia ostreae</name>
    <dbReference type="NCBI Taxonomy" id="126728"/>
    <lineage>
        <taxon>Eukaryota</taxon>
        <taxon>Sar</taxon>
        <taxon>Rhizaria</taxon>
        <taxon>Endomyxa</taxon>
        <taxon>Ascetosporea</taxon>
        <taxon>Haplosporida</taxon>
        <taxon>Bonamia</taxon>
    </lineage>
</organism>
<protein>
    <submittedName>
        <fullName evidence="1">Uncharacterized protein</fullName>
    </submittedName>
</protein>
<comment type="caution">
    <text evidence="1">The sequence shown here is derived from an EMBL/GenBank/DDBJ whole genome shotgun (WGS) entry which is preliminary data.</text>
</comment>